<keyword evidence="6" id="KW-1185">Reference proteome</keyword>
<gene>
    <name evidence="5" type="ordered locus">Spica_0634</name>
</gene>
<comment type="similarity">
    <text evidence="1 4">Belongs to the glycosyl hydrolase 28 family.</text>
</comment>
<dbReference type="PANTHER" id="PTHR31339:SF9">
    <property type="entry name" value="PLASMIN AND FIBRONECTIN-BINDING PROTEIN A"/>
    <property type="match status" value="1"/>
</dbReference>
<evidence type="ECO:0000313" key="6">
    <source>
        <dbReference type="Proteomes" id="UP000000503"/>
    </source>
</evidence>
<dbReference type="RefSeq" id="WP_013968100.1">
    <property type="nucleotide sequence ID" value="NC_015732.1"/>
</dbReference>
<dbReference type="SMART" id="SM00710">
    <property type="entry name" value="PbH1"/>
    <property type="match status" value="5"/>
</dbReference>
<dbReference type="SUPFAM" id="SSF51126">
    <property type="entry name" value="Pectin lyase-like"/>
    <property type="match status" value="1"/>
</dbReference>
<dbReference type="OrthoDB" id="9795222at2"/>
<evidence type="ECO:0000313" key="5">
    <source>
        <dbReference type="EMBL" id="AEJ18788.1"/>
    </source>
</evidence>
<keyword evidence="3 4" id="KW-0326">Glycosidase</keyword>
<dbReference type="STRING" id="744872.Spica_0634"/>
<dbReference type="Proteomes" id="UP000000503">
    <property type="component" value="Chromosome"/>
</dbReference>
<keyword evidence="2 4" id="KW-0378">Hydrolase</keyword>
<evidence type="ECO:0000256" key="4">
    <source>
        <dbReference type="RuleBase" id="RU361169"/>
    </source>
</evidence>
<evidence type="ECO:0000256" key="2">
    <source>
        <dbReference type="ARBA" id="ARBA00022801"/>
    </source>
</evidence>
<dbReference type="EC" id="3.2.1.15" evidence="5"/>
<dbReference type="eggNOG" id="COG5434">
    <property type="taxonomic scope" value="Bacteria"/>
</dbReference>
<evidence type="ECO:0000256" key="3">
    <source>
        <dbReference type="ARBA" id="ARBA00023295"/>
    </source>
</evidence>
<name>F8F1E4_GRAC1</name>
<dbReference type="InterPro" id="IPR051801">
    <property type="entry name" value="GH28_Enzymes"/>
</dbReference>
<evidence type="ECO:0000256" key="1">
    <source>
        <dbReference type="ARBA" id="ARBA00008834"/>
    </source>
</evidence>
<dbReference type="InterPro" id="IPR012334">
    <property type="entry name" value="Pectin_lyas_fold"/>
</dbReference>
<protein>
    <submittedName>
        <fullName evidence="5">Polygalacturonase</fullName>
        <ecNumber evidence="5">3.2.1.15</ecNumber>
    </submittedName>
</protein>
<dbReference type="InterPro" id="IPR011050">
    <property type="entry name" value="Pectin_lyase_fold/virulence"/>
</dbReference>
<dbReference type="GO" id="GO:0004650">
    <property type="term" value="F:polygalacturonase activity"/>
    <property type="evidence" value="ECO:0007669"/>
    <property type="project" value="UniProtKB-EC"/>
</dbReference>
<organism evidence="5 6">
    <name type="scientific">Gracilinema caldarium (strain ATCC 51460 / DSM 7334 / H1)</name>
    <name type="common">Treponema caldarium</name>
    <dbReference type="NCBI Taxonomy" id="744872"/>
    <lineage>
        <taxon>Bacteria</taxon>
        <taxon>Pseudomonadati</taxon>
        <taxon>Spirochaetota</taxon>
        <taxon>Spirochaetia</taxon>
        <taxon>Spirochaetales</taxon>
        <taxon>Breznakiellaceae</taxon>
        <taxon>Gracilinema</taxon>
    </lineage>
</organism>
<dbReference type="AlphaFoldDB" id="F8F1E4"/>
<dbReference type="EMBL" id="CP002868">
    <property type="protein sequence ID" value="AEJ18788.1"/>
    <property type="molecule type" value="Genomic_DNA"/>
</dbReference>
<dbReference type="Pfam" id="PF00295">
    <property type="entry name" value="Glyco_hydro_28"/>
    <property type="match status" value="1"/>
</dbReference>
<sequence length="467" mass="51707">MEIVLQGHQNCTTGNIIQDDSILLRSAIKKLTSVGGGILKLTSGVFFSGPLQLYSNIHLYIEENATLTFNADFSLYKPVWTRWEGVECWAMHPLIFASKAENITIAGSGHIDGNGEPWWNSLWQAKAEKRTHPKYPYELQLADLNKDYRNQPSGGGGRELQFLRPPLIQFLNCKNITLQNVTLQNSPFWNTHFAFCSDCTITGVHFINPKEAPNTDGLNIDSCSSITIQNCTFDVGDDCLGLKSGSGEDGIRINRPTENILIDSCTMKNGHGGVVIGSETAGGINNIKITNCSMEETDRGLRIKTRRGRGGVIENIRLEHCYMKNILCPLVVNCYYGPGGPKSSSPIFSLDPQPLSATTPKIQNIYISHLIAEHCRAAAAFIVGLPEQPIKNLYISECKFILDDINIQTTELAAMYRGLPKASGRGVRLRNINGIIINQTKVIFPTTVNEMREPYLLESNIIDCTLQ</sequence>
<dbReference type="PANTHER" id="PTHR31339">
    <property type="entry name" value="PECTIN LYASE-RELATED"/>
    <property type="match status" value="1"/>
</dbReference>
<dbReference type="InterPro" id="IPR000743">
    <property type="entry name" value="Glyco_hydro_28"/>
</dbReference>
<reference evidence="6" key="1">
    <citation type="journal article" date="2013" name="Stand. Genomic Sci.">
        <title>Genome sequence of the thermophilic fresh-water bacterium Spirochaeta caldaria type strain (H1(T)), reclassification of Spirochaeta caldaria, Spirochaeta stenostrepta, and Spirochaeta zuelzerae in the genus Treponema as Treponema caldaria comb. nov., Treponema stenostrepta comb. nov., and Treponema zuelzerae comb. nov., and emendation of the genus Treponema.</title>
        <authorList>
            <person name="Abt B."/>
            <person name="Goker M."/>
            <person name="Scheuner C."/>
            <person name="Han C."/>
            <person name="Lu M."/>
            <person name="Misra M."/>
            <person name="Lapidus A."/>
            <person name="Nolan M."/>
            <person name="Lucas S."/>
            <person name="Hammon N."/>
            <person name="Deshpande S."/>
            <person name="Cheng J.F."/>
            <person name="Tapia R."/>
            <person name="Goodwin L.A."/>
            <person name="Pitluck S."/>
            <person name="Liolios K."/>
            <person name="Pagani I."/>
            <person name="Ivanova N."/>
            <person name="Mavromatis K."/>
            <person name="Mikhailova N."/>
            <person name="Huntemann M."/>
            <person name="Pati A."/>
            <person name="Chen A."/>
            <person name="Palaniappan K."/>
            <person name="Land M."/>
            <person name="Hauser L."/>
            <person name="Jeffries C.D."/>
            <person name="Rohde M."/>
            <person name="Spring S."/>
            <person name="Gronow S."/>
            <person name="Detter J.C."/>
            <person name="Bristow J."/>
            <person name="Eisen J.A."/>
            <person name="Markowitz V."/>
            <person name="Hugenholtz P."/>
            <person name="Kyrpides N.C."/>
            <person name="Woyke T."/>
            <person name="Klenk H.P."/>
        </authorList>
    </citation>
    <scope>NUCLEOTIDE SEQUENCE</scope>
    <source>
        <strain evidence="6">ATCC 51460 / DSM 7334 / H1</strain>
    </source>
</reference>
<dbReference type="KEGG" id="scd:Spica_0634"/>
<dbReference type="InterPro" id="IPR006626">
    <property type="entry name" value="PbH1"/>
</dbReference>
<dbReference type="HOGENOM" id="CLU_016031_8_3_12"/>
<dbReference type="GO" id="GO:0005975">
    <property type="term" value="P:carbohydrate metabolic process"/>
    <property type="evidence" value="ECO:0007669"/>
    <property type="project" value="InterPro"/>
</dbReference>
<accession>F8F1E4</accession>
<dbReference type="Gene3D" id="2.160.20.10">
    <property type="entry name" value="Single-stranded right-handed beta-helix, Pectin lyase-like"/>
    <property type="match status" value="1"/>
</dbReference>
<proteinExistence type="inferred from homology"/>
<dbReference type="PROSITE" id="PS00502">
    <property type="entry name" value="POLYGALACTURONASE"/>
    <property type="match status" value="1"/>
</dbReference>